<feature type="compositionally biased region" description="Low complexity" evidence="1">
    <location>
        <begin position="102"/>
        <end position="124"/>
    </location>
</feature>
<dbReference type="AlphaFoldDB" id="A0A2T0KAH7"/>
<evidence type="ECO:0000313" key="5">
    <source>
        <dbReference type="Proteomes" id="UP000239415"/>
    </source>
</evidence>
<dbReference type="SUPFAM" id="SSF53300">
    <property type="entry name" value="vWA-like"/>
    <property type="match status" value="1"/>
</dbReference>
<reference evidence="4 5" key="1">
    <citation type="submission" date="2018-03" db="EMBL/GenBank/DDBJ databases">
        <title>Genomic Encyclopedia of Archaeal and Bacterial Type Strains, Phase II (KMG-II): from individual species to whole genera.</title>
        <authorList>
            <person name="Goeker M."/>
        </authorList>
    </citation>
    <scope>NUCLEOTIDE SEQUENCE [LARGE SCALE GENOMIC DNA]</scope>
    <source>
        <strain evidence="4 5">DSM 43146</strain>
    </source>
</reference>
<dbReference type="EMBL" id="PVMZ01000009">
    <property type="protein sequence ID" value="PRX19859.1"/>
    <property type="molecule type" value="Genomic_DNA"/>
</dbReference>
<dbReference type="InterPro" id="IPR002035">
    <property type="entry name" value="VWF_A"/>
</dbReference>
<accession>A0A2T0KAH7</accession>
<keyword evidence="2" id="KW-1133">Transmembrane helix</keyword>
<dbReference type="SUPFAM" id="SSF53850">
    <property type="entry name" value="Periplasmic binding protein-like II"/>
    <property type="match status" value="1"/>
</dbReference>
<evidence type="ECO:0000256" key="2">
    <source>
        <dbReference type="SAM" id="Phobius"/>
    </source>
</evidence>
<sequence>MSEGSLRSRPEFWPVTMLSIALIAVLAGWSGFTYIDRTRSDPPCRERTVLRVAAAPSIAPPVREVAARLTARDACLDLVVEERESSEVLRAVSRTAPDANVTASGSASASPSGAKSASTSAGPALELAETASPNPDVWVPESTLWLRRARSAGAFGVPAEGISVATTPVVVALDQRTADRVGRGGLAWARLIGANKPLVPVALPDPATSPLGFGGLVGIRNIAKGNAPATAGIMRRLSPYTVSTAGEAAPDPVGPGKGETGVISTEQQVLFAADGGRKQIAVYPAAAVPGPDYPFAVITAEEQPREYAAELLRALLAETGASVINGHGLRTPSGGAPAGIAPATRVRTAAYAPAALPSEADAETLLNAWGGVHLSARMLAVFDISGSMAAVVPGADESRLQATVKAAQDGVKLLLPTTELGVWEFSTDLDGKRDYREVVPVGPIGPRRDEILRKVSRMEVEPDGTTGLYDTALAAYRDATRNWTPGRINMVLILTDGTDDNASGISRAELLRELGKLADRKRPVPILFIGVGPEIDAAELNQIAKATGGQVALTEKPSGIRQIFYTALAEFSCLPPECRR</sequence>
<comment type="caution">
    <text evidence="4">The sequence shown here is derived from an EMBL/GenBank/DDBJ whole genome shotgun (WGS) entry which is preliminary data.</text>
</comment>
<keyword evidence="2" id="KW-0472">Membrane</keyword>
<feature type="domain" description="VWFA" evidence="3">
    <location>
        <begin position="377"/>
        <end position="568"/>
    </location>
</feature>
<organism evidence="4 5">
    <name type="scientific">Actinoplanes italicus</name>
    <dbReference type="NCBI Taxonomy" id="113567"/>
    <lineage>
        <taxon>Bacteria</taxon>
        <taxon>Bacillati</taxon>
        <taxon>Actinomycetota</taxon>
        <taxon>Actinomycetes</taxon>
        <taxon>Micromonosporales</taxon>
        <taxon>Micromonosporaceae</taxon>
        <taxon>Actinoplanes</taxon>
    </lineage>
</organism>
<dbReference type="Proteomes" id="UP000239415">
    <property type="component" value="Unassembled WGS sequence"/>
</dbReference>
<dbReference type="InterPro" id="IPR036465">
    <property type="entry name" value="vWFA_dom_sf"/>
</dbReference>
<dbReference type="OrthoDB" id="5621159at2"/>
<gene>
    <name evidence="4" type="ORF">CLV67_109124</name>
</gene>
<protein>
    <submittedName>
        <fullName evidence="4">von Willebrand factor type A domain-containing protein</fullName>
    </submittedName>
</protein>
<feature type="transmembrane region" description="Helical" evidence="2">
    <location>
        <begin position="12"/>
        <end position="35"/>
    </location>
</feature>
<feature type="region of interest" description="Disordered" evidence="1">
    <location>
        <begin position="100"/>
        <end position="133"/>
    </location>
</feature>
<dbReference type="RefSeq" id="WP_106321604.1">
    <property type="nucleotide sequence ID" value="NZ_BOMO01000077.1"/>
</dbReference>
<evidence type="ECO:0000259" key="3">
    <source>
        <dbReference type="PROSITE" id="PS50234"/>
    </source>
</evidence>
<name>A0A2T0KAH7_9ACTN</name>
<dbReference type="Pfam" id="PF00092">
    <property type="entry name" value="VWA"/>
    <property type="match status" value="1"/>
</dbReference>
<dbReference type="PROSITE" id="PS50234">
    <property type="entry name" value="VWFA"/>
    <property type="match status" value="1"/>
</dbReference>
<dbReference type="Gene3D" id="3.40.50.410">
    <property type="entry name" value="von Willebrand factor, type A domain"/>
    <property type="match status" value="1"/>
</dbReference>
<dbReference type="SMART" id="SM00327">
    <property type="entry name" value="VWA"/>
    <property type="match status" value="1"/>
</dbReference>
<evidence type="ECO:0000256" key="1">
    <source>
        <dbReference type="SAM" id="MobiDB-lite"/>
    </source>
</evidence>
<keyword evidence="2" id="KW-0812">Transmembrane</keyword>
<evidence type="ECO:0000313" key="4">
    <source>
        <dbReference type="EMBL" id="PRX19859.1"/>
    </source>
</evidence>
<proteinExistence type="predicted"/>
<keyword evidence="5" id="KW-1185">Reference proteome</keyword>
<dbReference type="Pfam" id="PF13531">
    <property type="entry name" value="SBP_bac_11"/>
    <property type="match status" value="1"/>
</dbReference>